<evidence type="ECO:0000256" key="3">
    <source>
        <dbReference type="ARBA" id="ARBA00022801"/>
    </source>
</evidence>
<dbReference type="Pfam" id="PF02245">
    <property type="entry name" value="Pur_DNA_glyco"/>
    <property type="match status" value="1"/>
</dbReference>
<dbReference type="PANTHER" id="PTHR10429:SF0">
    <property type="entry name" value="DNA-3-METHYLADENINE GLYCOSYLASE"/>
    <property type="match status" value="1"/>
</dbReference>
<dbReference type="NCBIfam" id="TIGR00567">
    <property type="entry name" value="3mg"/>
    <property type="match status" value="1"/>
</dbReference>
<evidence type="ECO:0000256" key="4">
    <source>
        <dbReference type="ARBA" id="ARBA00023204"/>
    </source>
</evidence>
<keyword evidence="7" id="KW-0326">Glycosidase</keyword>
<sequence>MSQQRSVRRRFGRQFFTKDAVTVSQSILGAYLVRRLPSGVLKKGKIVEVEAYIGPEDLASHAKRNKKTERNKAEFYAGGHVYIYLVYGIYWQFNISTGPKDHPQCFLIRAIEPENSDDYKHTNGPGKLCGYFHLDKSLYGEDVTTSKRIWIEAGKKTPAKNIVASARIGIDYAGSYWAKRKLRFYIKGNKAISKL</sequence>
<protein>
    <recommendedName>
        <fullName evidence="5">Putative 3-methyladenine DNA glycosylase</fullName>
        <ecNumber evidence="5">3.2.2.-</ecNumber>
    </recommendedName>
</protein>
<dbReference type="InterPro" id="IPR003180">
    <property type="entry name" value="MPG"/>
</dbReference>
<dbReference type="AlphaFoldDB" id="A0A2H0TFF7"/>
<evidence type="ECO:0000256" key="2">
    <source>
        <dbReference type="ARBA" id="ARBA00022763"/>
    </source>
</evidence>
<dbReference type="GO" id="GO:0003905">
    <property type="term" value="F:alkylbase DNA N-glycosylase activity"/>
    <property type="evidence" value="ECO:0007669"/>
    <property type="project" value="InterPro"/>
</dbReference>
<keyword evidence="6" id="KW-0472">Membrane</keyword>
<dbReference type="InterPro" id="IPR011034">
    <property type="entry name" value="Formyl_transferase-like_C_sf"/>
</dbReference>
<dbReference type="GO" id="GO:0003677">
    <property type="term" value="F:DNA binding"/>
    <property type="evidence" value="ECO:0007669"/>
    <property type="project" value="InterPro"/>
</dbReference>
<accession>A0A2H0TFF7</accession>
<evidence type="ECO:0000313" key="7">
    <source>
        <dbReference type="EMBL" id="PIR69545.1"/>
    </source>
</evidence>
<keyword evidence="2 5" id="KW-0227">DNA damage</keyword>
<organism evidence="7 8">
    <name type="scientific">Candidatus Niyogibacteria bacterium CG10_big_fil_rev_8_21_14_0_10_46_36</name>
    <dbReference type="NCBI Taxonomy" id="1974726"/>
    <lineage>
        <taxon>Bacteria</taxon>
        <taxon>Candidatus Niyogiibacteriota</taxon>
    </lineage>
</organism>
<keyword evidence="3 5" id="KW-0378">Hydrolase</keyword>
<keyword evidence="6" id="KW-1133">Transmembrane helix</keyword>
<keyword evidence="6" id="KW-0812">Transmembrane</keyword>
<dbReference type="HAMAP" id="MF_00527">
    <property type="entry name" value="3MGH"/>
    <property type="match status" value="1"/>
</dbReference>
<dbReference type="EC" id="3.2.2.-" evidence="5"/>
<name>A0A2H0TFF7_9BACT</name>
<dbReference type="SUPFAM" id="SSF50486">
    <property type="entry name" value="FMT C-terminal domain-like"/>
    <property type="match status" value="1"/>
</dbReference>
<dbReference type="PANTHER" id="PTHR10429">
    <property type="entry name" value="DNA-3-METHYLADENINE GLYCOSYLASE"/>
    <property type="match status" value="1"/>
</dbReference>
<gene>
    <name evidence="7" type="ORF">COU47_02210</name>
</gene>
<dbReference type="FunFam" id="3.10.300.10:FF:000001">
    <property type="entry name" value="Putative 3-methyladenine DNA glycosylase"/>
    <property type="match status" value="1"/>
</dbReference>
<keyword evidence="4 5" id="KW-0234">DNA repair</keyword>
<evidence type="ECO:0000256" key="5">
    <source>
        <dbReference type="HAMAP-Rule" id="MF_00527"/>
    </source>
</evidence>
<dbReference type="EMBL" id="PFCO01000005">
    <property type="protein sequence ID" value="PIR69545.1"/>
    <property type="molecule type" value="Genomic_DNA"/>
</dbReference>
<comment type="similarity">
    <text evidence="1 5">Belongs to the DNA glycosylase MPG family.</text>
</comment>
<evidence type="ECO:0000256" key="1">
    <source>
        <dbReference type="ARBA" id="ARBA00009232"/>
    </source>
</evidence>
<dbReference type="Gene3D" id="3.10.300.10">
    <property type="entry name" value="Methylpurine-DNA glycosylase (MPG)"/>
    <property type="match status" value="1"/>
</dbReference>
<comment type="caution">
    <text evidence="7">The sequence shown here is derived from an EMBL/GenBank/DDBJ whole genome shotgun (WGS) entry which is preliminary data.</text>
</comment>
<evidence type="ECO:0000256" key="6">
    <source>
        <dbReference type="SAM" id="Phobius"/>
    </source>
</evidence>
<dbReference type="CDD" id="cd00540">
    <property type="entry name" value="AAG"/>
    <property type="match status" value="1"/>
</dbReference>
<feature type="transmembrane region" description="Helical" evidence="6">
    <location>
        <begin position="73"/>
        <end position="93"/>
    </location>
</feature>
<evidence type="ECO:0000313" key="8">
    <source>
        <dbReference type="Proteomes" id="UP000231503"/>
    </source>
</evidence>
<reference evidence="8" key="1">
    <citation type="submission" date="2017-09" db="EMBL/GenBank/DDBJ databases">
        <title>Depth-based differentiation of microbial function through sediment-hosted aquifers and enrichment of novel symbionts in the deep terrestrial subsurface.</title>
        <authorList>
            <person name="Probst A.J."/>
            <person name="Ladd B."/>
            <person name="Jarett J.K."/>
            <person name="Geller-Mcgrath D.E."/>
            <person name="Sieber C.M.K."/>
            <person name="Emerson J.B."/>
            <person name="Anantharaman K."/>
            <person name="Thomas B.C."/>
            <person name="Malmstrom R."/>
            <person name="Stieglmeier M."/>
            <person name="Klingl A."/>
            <person name="Woyke T."/>
            <person name="Ryan C.M."/>
            <person name="Banfield J.F."/>
        </authorList>
    </citation>
    <scope>NUCLEOTIDE SEQUENCE [LARGE SCALE GENOMIC DNA]</scope>
</reference>
<dbReference type="GO" id="GO:0006284">
    <property type="term" value="P:base-excision repair"/>
    <property type="evidence" value="ECO:0007669"/>
    <property type="project" value="InterPro"/>
</dbReference>
<proteinExistence type="inferred from homology"/>
<dbReference type="InterPro" id="IPR036995">
    <property type="entry name" value="MPG_sf"/>
</dbReference>
<dbReference type="Proteomes" id="UP000231503">
    <property type="component" value="Unassembled WGS sequence"/>
</dbReference>